<dbReference type="Proteomes" id="UP000186228">
    <property type="component" value="Unassembled WGS sequence"/>
</dbReference>
<gene>
    <name evidence="3" type="ORF">GA0061100_103574</name>
</gene>
<feature type="compositionally biased region" description="Basic and acidic residues" evidence="1">
    <location>
        <begin position="46"/>
        <end position="69"/>
    </location>
</feature>
<accession>A0A1C3UYU6</accession>
<feature type="signal peptide" evidence="2">
    <location>
        <begin position="1"/>
        <end position="28"/>
    </location>
</feature>
<protein>
    <recommendedName>
        <fullName evidence="5">Peptidase propeptide and YPEB domain-containing protein</fullName>
    </recommendedName>
</protein>
<sequence length="124" mass="14023">MLEGLVRISRVAVVGLAALQLMTSVASAQYYGGDDGDAPPPPWQRDQGRDWRGPPRGWDRDRDRGWDRDRGCDRRDLMRAARAEGFRRIDSIDSNGRRIVVRGWNDGGPDRMVFGNRRGCPVID</sequence>
<evidence type="ECO:0000313" key="4">
    <source>
        <dbReference type="Proteomes" id="UP000186228"/>
    </source>
</evidence>
<reference evidence="4" key="1">
    <citation type="submission" date="2016-08" db="EMBL/GenBank/DDBJ databases">
        <authorList>
            <person name="Varghese N."/>
            <person name="Submissions Spin"/>
        </authorList>
    </citation>
    <scope>NUCLEOTIDE SEQUENCE [LARGE SCALE GENOMIC DNA]</scope>
    <source>
        <strain evidence="4">CCBAU 57015</strain>
    </source>
</reference>
<dbReference type="EMBL" id="FMAC01000003">
    <property type="protein sequence ID" value="SCB20641.1"/>
    <property type="molecule type" value="Genomic_DNA"/>
</dbReference>
<evidence type="ECO:0000256" key="1">
    <source>
        <dbReference type="SAM" id="MobiDB-lite"/>
    </source>
</evidence>
<evidence type="ECO:0008006" key="5">
    <source>
        <dbReference type="Google" id="ProtNLM"/>
    </source>
</evidence>
<keyword evidence="2" id="KW-0732">Signal</keyword>
<proteinExistence type="predicted"/>
<evidence type="ECO:0000256" key="2">
    <source>
        <dbReference type="SAM" id="SignalP"/>
    </source>
</evidence>
<dbReference type="RefSeq" id="WP_075853182.1">
    <property type="nucleotide sequence ID" value="NZ_FMAC01000003.1"/>
</dbReference>
<keyword evidence="4" id="KW-1185">Reference proteome</keyword>
<organism evidence="3 4">
    <name type="scientific">Rhizobium hainanense</name>
    <dbReference type="NCBI Taxonomy" id="52131"/>
    <lineage>
        <taxon>Bacteria</taxon>
        <taxon>Pseudomonadati</taxon>
        <taxon>Pseudomonadota</taxon>
        <taxon>Alphaproteobacteria</taxon>
        <taxon>Hyphomicrobiales</taxon>
        <taxon>Rhizobiaceae</taxon>
        <taxon>Rhizobium/Agrobacterium group</taxon>
        <taxon>Rhizobium</taxon>
    </lineage>
</organism>
<feature type="region of interest" description="Disordered" evidence="1">
    <location>
        <begin position="29"/>
        <end position="69"/>
    </location>
</feature>
<name>A0A1C3UYU6_9HYPH</name>
<feature type="chain" id="PRO_5008683657" description="Peptidase propeptide and YPEB domain-containing protein" evidence="2">
    <location>
        <begin position="29"/>
        <end position="124"/>
    </location>
</feature>
<dbReference type="AlphaFoldDB" id="A0A1C3UYU6"/>
<evidence type="ECO:0000313" key="3">
    <source>
        <dbReference type="EMBL" id="SCB20641.1"/>
    </source>
</evidence>